<dbReference type="EMBL" id="PYVU01000078">
    <property type="protein sequence ID" value="PTB95913.1"/>
    <property type="molecule type" value="Genomic_DNA"/>
</dbReference>
<reference evidence="5" key="3">
    <citation type="journal article" date="2019" name="Int. J. Syst. Evol. Microbiol.">
        <title>The Global Catalogue of Microorganisms (GCM) 10K type strain sequencing project: providing services to taxonomists for standard genome sequencing and annotation.</title>
        <authorList>
            <consortium name="The Broad Institute Genomics Platform"/>
            <consortium name="The Broad Institute Genome Sequencing Center for Infectious Disease"/>
            <person name="Wu L."/>
            <person name="Ma J."/>
        </authorList>
    </citation>
    <scope>NUCLEOTIDE SEQUENCE [LARGE SCALE GENOMIC DNA]</scope>
    <source>
        <strain evidence="5">CGMCC 1.10832</strain>
    </source>
</reference>
<dbReference type="AlphaFoldDB" id="A0A2T4DQ18"/>
<comment type="caution">
    <text evidence="3">The sequence shown here is derived from an EMBL/GenBank/DDBJ whole genome shotgun (WGS) entry which is preliminary data.</text>
</comment>
<reference evidence="2" key="4">
    <citation type="submission" date="2024-05" db="EMBL/GenBank/DDBJ databases">
        <authorList>
            <person name="Sun Q."/>
            <person name="Zhou Y."/>
        </authorList>
    </citation>
    <scope>NUCLEOTIDE SEQUENCE</scope>
    <source>
        <strain evidence="2">CGMCC 1.10832</strain>
    </source>
</reference>
<evidence type="ECO:0000256" key="1">
    <source>
        <dbReference type="SAM" id="SignalP"/>
    </source>
</evidence>
<evidence type="ECO:0000313" key="5">
    <source>
        <dbReference type="Proteomes" id="UP000636010"/>
    </source>
</evidence>
<evidence type="ECO:0008006" key="6">
    <source>
        <dbReference type="Google" id="ProtNLM"/>
    </source>
</evidence>
<evidence type="ECO:0000313" key="2">
    <source>
        <dbReference type="EMBL" id="GGC55674.1"/>
    </source>
</evidence>
<dbReference type="PROSITE" id="PS51257">
    <property type="entry name" value="PROKAR_LIPOPROTEIN"/>
    <property type="match status" value="1"/>
</dbReference>
<gene>
    <name evidence="3" type="ORF">C9994_09740</name>
    <name evidence="2" type="ORF">GCM10011506_46690</name>
</gene>
<reference evidence="2" key="1">
    <citation type="journal article" date="2014" name="Int. J. Syst. Evol. Microbiol.">
        <title>Complete genome of a new Firmicutes species belonging to the dominant human colonic microbiota ('Ruminococcus bicirculans') reveals two chromosomes and a selective capacity to utilize plant glucans.</title>
        <authorList>
            <consortium name="NISC Comparative Sequencing Program"/>
            <person name="Wegmann U."/>
            <person name="Louis P."/>
            <person name="Goesmann A."/>
            <person name="Henrissat B."/>
            <person name="Duncan S.H."/>
            <person name="Flint H.J."/>
        </authorList>
    </citation>
    <scope>NUCLEOTIDE SEQUENCE</scope>
    <source>
        <strain evidence="2">CGMCC 1.10832</strain>
    </source>
</reference>
<protein>
    <recommendedName>
        <fullName evidence="6">Ig-like domain-containing protein</fullName>
    </recommendedName>
</protein>
<name>A0A2T4DQ18_9BACT</name>
<feature type="signal peptide" evidence="1">
    <location>
        <begin position="1"/>
        <end position="24"/>
    </location>
</feature>
<accession>A0A2T4DQ18</accession>
<evidence type="ECO:0000313" key="3">
    <source>
        <dbReference type="EMBL" id="PTB95913.1"/>
    </source>
</evidence>
<organism evidence="3 4">
    <name type="scientific">Marivirga lumbricoides</name>
    <dbReference type="NCBI Taxonomy" id="1046115"/>
    <lineage>
        <taxon>Bacteria</taxon>
        <taxon>Pseudomonadati</taxon>
        <taxon>Bacteroidota</taxon>
        <taxon>Cytophagia</taxon>
        <taxon>Cytophagales</taxon>
        <taxon>Marivirgaceae</taxon>
        <taxon>Marivirga</taxon>
    </lineage>
</organism>
<keyword evidence="1" id="KW-0732">Signal</keyword>
<sequence>MKMKTFKNTLLALLMLTFSCQENLSELETAVKNDFIQNSVAGCNIDINGETGISCKYTSTGLYSISGLGSFNNPQISWSTSGTGILIPFGASNSTVQVTFKPTFNSGELTATVTDGSLTCSETITIDCKGSNGSGGGSTNCGQNDNLNIVENIEPCYPSQHPHGRYTLTGESSSNISWSVQNGTIFSSSGDYVVMKPTSIGGYTLTATITYPGGCKKTYSKNFYAESCL</sequence>
<evidence type="ECO:0000313" key="4">
    <source>
        <dbReference type="Proteomes" id="UP000240608"/>
    </source>
</evidence>
<feature type="chain" id="PRO_5015400082" description="Ig-like domain-containing protein" evidence="1">
    <location>
        <begin position="25"/>
        <end position="229"/>
    </location>
</feature>
<dbReference type="EMBL" id="BMEC01000024">
    <property type="protein sequence ID" value="GGC55674.1"/>
    <property type="molecule type" value="Genomic_DNA"/>
</dbReference>
<dbReference type="Proteomes" id="UP000240608">
    <property type="component" value="Unassembled WGS sequence"/>
</dbReference>
<proteinExistence type="predicted"/>
<keyword evidence="5" id="KW-1185">Reference proteome</keyword>
<reference evidence="3 4" key="2">
    <citation type="submission" date="2018-03" db="EMBL/GenBank/DDBJ databases">
        <title>Cross-interface Injection: A General Nanoliter Liquid Handling Method Applied to Single Cells Genome Amplification Automated Nanoliter Liquid Handling Applied to Single Cell Multiple Displacement Amplification.</title>
        <authorList>
            <person name="Yun J."/>
            <person name="Xu P."/>
            <person name="Xu J."/>
            <person name="Dai X."/>
            <person name="Wang Y."/>
            <person name="Zheng X."/>
            <person name="Cao C."/>
            <person name="Yi Q."/>
            <person name="Zhu Y."/>
            <person name="Wang L."/>
            <person name="Dong Z."/>
            <person name="Huang Y."/>
            <person name="Huang L."/>
            <person name="Du W."/>
        </authorList>
    </citation>
    <scope>NUCLEOTIDE SEQUENCE [LARGE SCALE GENOMIC DNA]</scope>
    <source>
        <strain evidence="3 4">Z-D1-2</strain>
    </source>
</reference>
<dbReference type="Proteomes" id="UP000636010">
    <property type="component" value="Unassembled WGS sequence"/>
</dbReference>